<evidence type="ECO:0000256" key="6">
    <source>
        <dbReference type="ARBA" id="ARBA00022679"/>
    </source>
</evidence>
<evidence type="ECO:0000256" key="2">
    <source>
        <dbReference type="ARBA" id="ARBA00006734"/>
    </source>
</evidence>
<dbReference type="GO" id="GO:0004662">
    <property type="term" value="F:CAAX-protein geranylgeranyltransferase activity"/>
    <property type="evidence" value="ECO:0007669"/>
    <property type="project" value="UniProtKB-EC"/>
</dbReference>
<proteinExistence type="inferred from homology"/>
<evidence type="ECO:0000256" key="1">
    <source>
        <dbReference type="ARBA" id="ARBA00001946"/>
    </source>
</evidence>
<evidence type="ECO:0000256" key="8">
    <source>
        <dbReference type="ARBA" id="ARBA00022842"/>
    </source>
</evidence>
<dbReference type="SUPFAM" id="SSF48439">
    <property type="entry name" value="Protein prenylyltransferase"/>
    <property type="match status" value="1"/>
</dbReference>
<dbReference type="GO" id="GO:0004660">
    <property type="term" value="F:protein farnesyltransferase activity"/>
    <property type="evidence" value="ECO:0007669"/>
    <property type="project" value="UniProtKB-EC"/>
</dbReference>
<dbReference type="Pfam" id="PF01239">
    <property type="entry name" value="PPTA"/>
    <property type="match status" value="3"/>
</dbReference>
<dbReference type="EC" id="2.5.1.59" evidence="3"/>
<comment type="cofactor">
    <cofactor evidence="1">
        <name>Mg(2+)</name>
        <dbReference type="ChEBI" id="CHEBI:18420"/>
    </cofactor>
</comment>
<dbReference type="PROSITE" id="PS51147">
    <property type="entry name" value="PFTA"/>
    <property type="match status" value="3"/>
</dbReference>
<evidence type="ECO:0000256" key="9">
    <source>
        <dbReference type="ARBA" id="ARBA00040965"/>
    </source>
</evidence>
<comment type="similarity">
    <text evidence="2">Belongs to the protein prenyltransferase subunit alpha family.</text>
</comment>
<dbReference type="Proteomes" id="UP000288805">
    <property type="component" value="Unassembled WGS sequence"/>
</dbReference>
<evidence type="ECO:0000313" key="14">
    <source>
        <dbReference type="EMBL" id="RVW76813.1"/>
    </source>
</evidence>
<evidence type="ECO:0000256" key="11">
    <source>
        <dbReference type="ARBA" id="ARBA00042436"/>
    </source>
</evidence>
<reference evidence="14 15" key="1">
    <citation type="journal article" date="2018" name="PLoS Genet.">
        <title>Population sequencing reveals clonal diversity and ancestral inbreeding in the grapevine cultivar Chardonnay.</title>
        <authorList>
            <person name="Roach M.J."/>
            <person name="Johnson D.L."/>
            <person name="Bohlmann J."/>
            <person name="van Vuuren H.J."/>
            <person name="Jones S.J."/>
            <person name="Pretorius I.S."/>
            <person name="Schmidt S.A."/>
            <person name="Borneman A.R."/>
        </authorList>
    </citation>
    <scope>NUCLEOTIDE SEQUENCE [LARGE SCALE GENOMIC DNA]</scope>
    <source>
        <strain evidence="15">cv. Chardonnay</strain>
        <tissue evidence="14">Leaf</tissue>
    </source>
</reference>
<name>A0A438GX77_VITVI</name>
<keyword evidence="7" id="KW-0677">Repeat</keyword>
<dbReference type="EMBL" id="QGNW01000322">
    <property type="protein sequence ID" value="RVW76813.1"/>
    <property type="molecule type" value="Genomic_DNA"/>
</dbReference>
<evidence type="ECO:0000256" key="4">
    <source>
        <dbReference type="ARBA" id="ARBA00012702"/>
    </source>
</evidence>
<evidence type="ECO:0000256" key="12">
    <source>
        <dbReference type="ARBA" id="ARBA00043086"/>
    </source>
</evidence>
<organism evidence="14 15">
    <name type="scientific">Vitis vinifera</name>
    <name type="common">Grape</name>
    <dbReference type="NCBI Taxonomy" id="29760"/>
    <lineage>
        <taxon>Eukaryota</taxon>
        <taxon>Viridiplantae</taxon>
        <taxon>Streptophyta</taxon>
        <taxon>Embryophyta</taxon>
        <taxon>Tracheophyta</taxon>
        <taxon>Spermatophyta</taxon>
        <taxon>Magnoliopsida</taxon>
        <taxon>eudicotyledons</taxon>
        <taxon>Gunneridae</taxon>
        <taxon>Pentapetalae</taxon>
        <taxon>rosids</taxon>
        <taxon>Vitales</taxon>
        <taxon>Vitaceae</taxon>
        <taxon>Viteae</taxon>
        <taxon>Vitis</taxon>
    </lineage>
</organism>
<dbReference type="InterPro" id="IPR002088">
    <property type="entry name" value="Prenyl_trans_a"/>
</dbReference>
<sequence length="162" mass="19345">MISKNQSFDTTLKYQLIQKLKMMVWHFRRLILEALNADLHEELNFIKKVANGNPKNYQIWHHRRWVAEKLGSDATSKELDFTKKILSLDAKNYHAWSIGRYIWSPVSSVRQNWKLNISVQMQWVLQELGGWEDELDYCKQLLEDDIFNNSAWNQVCFNTVRL</sequence>
<evidence type="ECO:0000256" key="7">
    <source>
        <dbReference type="ARBA" id="ARBA00022737"/>
    </source>
</evidence>
<evidence type="ECO:0000256" key="3">
    <source>
        <dbReference type="ARBA" id="ARBA00012700"/>
    </source>
</evidence>
<dbReference type="Gene3D" id="1.25.40.120">
    <property type="entry name" value="Protein prenylyltransferase"/>
    <property type="match status" value="1"/>
</dbReference>
<dbReference type="EC" id="2.5.1.58" evidence="4"/>
<evidence type="ECO:0000256" key="13">
    <source>
        <dbReference type="ARBA" id="ARBA00043219"/>
    </source>
</evidence>
<evidence type="ECO:0000256" key="10">
    <source>
        <dbReference type="ARBA" id="ARBA00041392"/>
    </source>
</evidence>
<accession>A0A438GX77</accession>
<dbReference type="PANTHER" id="PTHR11129">
    <property type="entry name" value="PROTEIN FARNESYLTRANSFERASE ALPHA SUBUNIT/RAB GERANYLGERANYL TRANSFERASE ALPHA SUBUNIT"/>
    <property type="match status" value="1"/>
</dbReference>
<evidence type="ECO:0000313" key="15">
    <source>
        <dbReference type="Proteomes" id="UP000288805"/>
    </source>
</evidence>
<keyword evidence="5" id="KW-0637">Prenyltransferase</keyword>
<dbReference type="AlphaFoldDB" id="A0A438GX77"/>
<keyword evidence="8" id="KW-0460">Magnesium</keyword>
<comment type="caution">
    <text evidence="14">The sequence shown here is derived from an EMBL/GenBank/DDBJ whole genome shotgun (WGS) entry which is preliminary data.</text>
</comment>
<protein>
    <recommendedName>
        <fullName evidence="9">Protein farnesyltransferase/geranylgeranyltransferase type-1 subunit alpha</fullName>
        <ecNumber evidence="4">2.5.1.58</ecNumber>
        <ecNumber evidence="3">2.5.1.59</ecNumber>
    </recommendedName>
    <alternativeName>
        <fullName evidence="12">CAAX farnesyltransferase subunit alpha</fullName>
    </alternativeName>
    <alternativeName>
        <fullName evidence="11">FTase-alpha</fullName>
    </alternativeName>
    <alternativeName>
        <fullName evidence="10">Ras proteins prenyltransferase subunit alpha</fullName>
    </alternativeName>
    <alternativeName>
        <fullName evidence="13">Type I protein geranyl-geranyltransferase subunit alpha</fullName>
    </alternativeName>
</protein>
<evidence type="ECO:0000256" key="5">
    <source>
        <dbReference type="ARBA" id="ARBA00022602"/>
    </source>
</evidence>
<keyword evidence="6 14" id="KW-0808">Transferase</keyword>
<gene>
    <name evidence="14" type="primary">FTA_4</name>
    <name evidence="14" type="ORF">CK203_043057</name>
</gene>
<dbReference type="PANTHER" id="PTHR11129:SF1">
    <property type="entry name" value="PROTEIN FARNESYLTRANSFERASE_GERANYLGERANYLTRANSFERASE TYPE-1 SUBUNIT ALPHA"/>
    <property type="match status" value="1"/>
</dbReference>